<organism evidence="2 3">
    <name type="scientific">Halosimplex rubrum</name>
    <dbReference type="NCBI Taxonomy" id="869889"/>
    <lineage>
        <taxon>Archaea</taxon>
        <taxon>Methanobacteriati</taxon>
        <taxon>Methanobacteriota</taxon>
        <taxon>Stenosarchaea group</taxon>
        <taxon>Halobacteria</taxon>
        <taxon>Halobacteriales</taxon>
        <taxon>Haloarculaceae</taxon>
        <taxon>Halosimplex</taxon>
    </lineage>
</organism>
<keyword evidence="3" id="KW-1185">Reference proteome</keyword>
<name>A0A7D5P8V0_9EURY</name>
<dbReference type="InterPro" id="IPR036525">
    <property type="entry name" value="Tubulin/FtsZ_GTPase_sf"/>
</dbReference>
<dbReference type="GeneID" id="56077043"/>
<evidence type="ECO:0000259" key="1">
    <source>
        <dbReference type="SMART" id="SM00864"/>
    </source>
</evidence>
<protein>
    <submittedName>
        <fullName evidence="2">Cell division protein FtsZ</fullName>
    </submittedName>
</protein>
<dbReference type="AlphaFoldDB" id="A0A7D5P8V0"/>
<keyword evidence="2" id="KW-0132">Cell division</keyword>
<dbReference type="KEGG" id="hrr:HZS55_04230"/>
<dbReference type="GO" id="GO:0005525">
    <property type="term" value="F:GTP binding"/>
    <property type="evidence" value="ECO:0007669"/>
    <property type="project" value="InterPro"/>
</dbReference>
<dbReference type="SMART" id="SM00864">
    <property type="entry name" value="Tubulin"/>
    <property type="match status" value="1"/>
</dbReference>
<dbReference type="RefSeq" id="WP_179910496.1">
    <property type="nucleotide sequence ID" value="NZ_CP058910.1"/>
</dbReference>
<keyword evidence="2" id="KW-0131">Cell cycle</keyword>
<dbReference type="SUPFAM" id="SSF52490">
    <property type="entry name" value="Tubulin nucleotide-binding domain-like"/>
    <property type="match status" value="1"/>
</dbReference>
<dbReference type="GO" id="GO:0051301">
    <property type="term" value="P:cell division"/>
    <property type="evidence" value="ECO:0007669"/>
    <property type="project" value="UniProtKB-KW"/>
</dbReference>
<reference evidence="2 3" key="1">
    <citation type="submission" date="2020-07" db="EMBL/GenBank/DDBJ databases">
        <title>Halosimplex pelagicum sp. nov. and Halosimplex rubrum sp. nov., isolated from salted brown alga Laminaria, and emended description of the genus Halosimplex.</title>
        <authorList>
            <person name="Cui H."/>
        </authorList>
    </citation>
    <scope>NUCLEOTIDE SEQUENCE [LARGE SCALE GENOMIC DNA]</scope>
    <source>
        <strain evidence="2 3">R27</strain>
    </source>
</reference>
<dbReference type="Gene3D" id="3.40.50.1440">
    <property type="entry name" value="Tubulin/FtsZ, GTPase domain"/>
    <property type="match status" value="1"/>
</dbReference>
<dbReference type="Pfam" id="PF00091">
    <property type="entry name" value="Tubulin"/>
    <property type="match status" value="1"/>
</dbReference>
<evidence type="ECO:0000313" key="2">
    <source>
        <dbReference type="EMBL" id="QLH76559.1"/>
    </source>
</evidence>
<dbReference type="InterPro" id="IPR003008">
    <property type="entry name" value="Tubulin_FtsZ_GTPase"/>
</dbReference>
<feature type="domain" description="Tubulin/FtsZ GTPase" evidence="1">
    <location>
        <begin position="2"/>
        <end position="236"/>
    </location>
</feature>
<dbReference type="EMBL" id="CP058910">
    <property type="protein sequence ID" value="QLH76559.1"/>
    <property type="molecule type" value="Genomic_DNA"/>
</dbReference>
<evidence type="ECO:0000313" key="3">
    <source>
        <dbReference type="Proteomes" id="UP000509667"/>
    </source>
</evidence>
<accession>A0A7D5P8V0</accession>
<gene>
    <name evidence="2" type="ORF">HZS55_04230</name>
</gene>
<dbReference type="Proteomes" id="UP000509667">
    <property type="component" value="Chromosome"/>
</dbReference>
<sequence length="407" mass="44282">MPYLFVGAGQAGSGIVDDIFEHTNMSKIATPVIFNSTIRDLQNLSNVEADRWYGIAEQYGLVEGTTEGFEEQVTGGFGRDPVRADEVMDEHADELQSALREQVGSAEVDADEDEVPGSGDVPFAFLFFGLGGGTGCGIAPHIAEAISSFTDGTTRIIAVCVLPNTEGPVGGDEEEASPSRQAWNARYGLDRIEDVVDGVVLVDNQRLSYHNAAEGQFTEYNEYIADAVVDLISGPILERIDRSDYDVDPPIIDLQDIVTSLSFGVGEDDREPGYAALGRSVAMTRSLRGYLLPFVGRKSVDALALANLADSKQTVAGADSRDARKAIGLLRAPSRYIRETDYRIGTSKLRTFLTTRCDEVNLGATLTRRNLVSFTALFTYHRDDIDRIAEIERLAAEYEDESEAVVA</sequence>
<proteinExistence type="predicted"/>